<dbReference type="OrthoDB" id="9770388at2"/>
<proteinExistence type="inferred from homology"/>
<gene>
    <name evidence="2" type="ORF">CDV49_06180</name>
</gene>
<keyword evidence="2" id="KW-0031">Aminopeptidase</keyword>
<dbReference type="Proteomes" id="UP000196878">
    <property type="component" value="Unassembled WGS sequence"/>
</dbReference>
<dbReference type="PANTHER" id="PTHR36512:SF3">
    <property type="entry name" value="BLR5678 PROTEIN"/>
    <property type="match status" value="1"/>
</dbReference>
<dbReference type="RefSeq" id="WP_088214690.1">
    <property type="nucleotide sequence ID" value="NZ_NIPW01000008.1"/>
</dbReference>
<comment type="similarity">
    <text evidence="1">Belongs to the peptidase S58 family.</text>
</comment>
<keyword evidence="2" id="KW-0645">Protease</keyword>
<dbReference type="GO" id="GO:0004177">
    <property type="term" value="F:aminopeptidase activity"/>
    <property type="evidence" value="ECO:0007669"/>
    <property type="project" value="UniProtKB-KW"/>
</dbReference>
<comment type="caution">
    <text evidence="2">The sequence shown here is derived from an EMBL/GenBank/DDBJ whole genome shotgun (WGS) entry which is preliminary data.</text>
</comment>
<organism evidence="2 3">
    <name type="scientific">Haematobacter genomosp. 1</name>
    <dbReference type="NCBI Taxonomy" id="366618"/>
    <lineage>
        <taxon>Bacteria</taxon>
        <taxon>Pseudomonadati</taxon>
        <taxon>Pseudomonadota</taxon>
        <taxon>Alphaproteobacteria</taxon>
        <taxon>Rhodobacterales</taxon>
        <taxon>Paracoccaceae</taxon>
        <taxon>Haematobacter</taxon>
    </lineage>
</organism>
<dbReference type="CDD" id="cd02253">
    <property type="entry name" value="DmpA"/>
    <property type="match status" value="1"/>
</dbReference>
<dbReference type="PANTHER" id="PTHR36512">
    <property type="entry name" value="D-AMINOPEPTIDASE"/>
    <property type="match status" value="1"/>
</dbReference>
<reference evidence="2 3" key="1">
    <citation type="submission" date="2016-12" db="EMBL/GenBank/DDBJ databases">
        <title>Comparison of Traditional DNA-DNA Hybridization with In Silico Genomic Analysis.</title>
        <authorList>
            <person name="Nicholson A.C."/>
            <person name="Humrighouse B.W."/>
            <person name="Graziano J."/>
            <person name="Lasker B."/>
            <person name="Whitney A.M."/>
            <person name="Mcquiston J.R."/>
        </authorList>
    </citation>
    <scope>NUCLEOTIDE SEQUENCE [LARGE SCALE GENOMIC DNA]</scope>
    <source>
        <strain evidence="2 3">H2240</strain>
    </source>
</reference>
<accession>A0A212ADZ3</accession>
<sequence length="348" mass="35872">MLIRDFGIVPGILPPGPLNAITDVSGVMVGHRTIRHGQINTGVTAVVPHPGDMFRQKLRAGVAVINGFGKSAGLVQVEELGTLESPVLLTNTFAVGACTTALIRRALAADPAIGRETSTVNAVVCECNDGVLSDIRALAVTEADAEAALDAAQSGPVEQGSVGCGTGMTAFGFKGGTGTSSRVMEVGGERFTLGALVQANFGNAGDLVLPDGRRPRPEGMIPATPERGSVIILLATDLPLESRQLTRIARRAGAGLARLGSFWGNGSGDIALAFTTADPVPHDGPAFFSPRVLAEEQIDLAFRAAAEATEEAVLNALTAAEPLVGRDGAWLPSLGQWLADQGRGADLR</sequence>
<keyword evidence="3" id="KW-1185">Reference proteome</keyword>
<dbReference type="InterPro" id="IPR016117">
    <property type="entry name" value="ArgJ-like_dom_sf"/>
</dbReference>
<name>A0A212ADZ3_9RHOB</name>
<dbReference type="Pfam" id="PF03576">
    <property type="entry name" value="Peptidase_S58"/>
    <property type="match status" value="1"/>
</dbReference>
<dbReference type="EMBL" id="NIPW01000008">
    <property type="protein sequence ID" value="OWJ79461.1"/>
    <property type="molecule type" value="Genomic_DNA"/>
</dbReference>
<dbReference type="Gene3D" id="3.60.70.12">
    <property type="entry name" value="L-amino peptidase D-ALA esterase/amidase"/>
    <property type="match status" value="1"/>
</dbReference>
<dbReference type="InterPro" id="IPR005321">
    <property type="entry name" value="Peptidase_S58_DmpA"/>
</dbReference>
<evidence type="ECO:0000313" key="3">
    <source>
        <dbReference type="Proteomes" id="UP000196878"/>
    </source>
</evidence>
<protein>
    <submittedName>
        <fullName evidence="2">Aminopeptidase</fullName>
    </submittedName>
</protein>
<keyword evidence="2" id="KW-0378">Hydrolase</keyword>
<dbReference type="SUPFAM" id="SSF56266">
    <property type="entry name" value="DmpA/ArgJ-like"/>
    <property type="match status" value="1"/>
</dbReference>
<dbReference type="AlphaFoldDB" id="A0A212ADZ3"/>
<evidence type="ECO:0000313" key="2">
    <source>
        <dbReference type="EMBL" id="OWJ79461.1"/>
    </source>
</evidence>
<evidence type="ECO:0000256" key="1">
    <source>
        <dbReference type="ARBA" id="ARBA00007068"/>
    </source>
</evidence>